<dbReference type="InterPro" id="IPR032675">
    <property type="entry name" value="LRR_dom_sf"/>
</dbReference>
<feature type="transmembrane region" description="Helical" evidence="2">
    <location>
        <begin position="315"/>
        <end position="332"/>
    </location>
</feature>
<feature type="coiled-coil region" evidence="1">
    <location>
        <begin position="113"/>
        <end position="159"/>
    </location>
</feature>
<dbReference type="InterPro" id="IPR001611">
    <property type="entry name" value="Leu-rich_rpt"/>
</dbReference>
<feature type="transmembrane region" description="Helical" evidence="2">
    <location>
        <begin position="381"/>
        <end position="398"/>
    </location>
</feature>
<feature type="transmembrane region" description="Helical" evidence="2">
    <location>
        <begin position="291"/>
        <end position="309"/>
    </location>
</feature>
<keyword evidence="2" id="KW-1133">Transmembrane helix</keyword>
<dbReference type="PROSITE" id="PS51450">
    <property type="entry name" value="LRR"/>
    <property type="match status" value="1"/>
</dbReference>
<organism evidence="3 4">
    <name type="scientific">Saprospira grandis DSM 2844</name>
    <dbReference type="NCBI Taxonomy" id="694433"/>
    <lineage>
        <taxon>Bacteria</taxon>
        <taxon>Pseudomonadati</taxon>
        <taxon>Bacteroidota</taxon>
        <taxon>Saprospiria</taxon>
        <taxon>Saprospirales</taxon>
        <taxon>Saprospiraceae</taxon>
        <taxon>Saprospira</taxon>
    </lineage>
</organism>
<evidence type="ECO:0000313" key="4">
    <source>
        <dbReference type="Proteomes" id="UP000005113"/>
    </source>
</evidence>
<sequence length="645" mass="75285">MRTIYQPNKTAAWPYLLAIFVICSWWIALGHFYGPKKTTEGVVPAIADTTLVQDSTPTQAPKQYFSPPANPDSSWALAFNRFLQKTAEEKELAHLQQLQDSADQAWLAAQETAAAQEAERMRLLAKEEEQQAKAIEELAQKILEEAIAAEKEEVLAEEEFDYSNYNNYIPRYWQFLLPSWMFILLYFWRSRRNRRKKQKMAAQFPLGQRRPSGALSRDFQSKSIDPSWRRQLAQERNRPLLSESKEQDVQWAEGFKGSYTTTFLRRAIIHLLRWRQPELARPADFRYWLDVYDWTAPLAAALQCSLALWFLDQELWHYLLLPFALLSIYYNAAARRKSWAKNTYLILASSLALIAHFFFYSSSFGSPSLFSEQALFPDISAWRWPVLLGLFLVFWSWLKGRKHLFQKTVWFNDESFVKTIPFFIAGLFFTIFWPGVLGEALPTGSLLALLLAFVLWISSPMKDDRKAKQWLLSGSTLFGRLMGLSILLFISYNVFGLGFISYSLLGFLLLGSWAFFFFPRMEDIPEEQKPIPWWEDPQATIREELVIKDMDLGLQTEHWSSFNQFQRLKTIRLVNTELKHLPIRIASLAQLEEMDLRNNQIRTVPSIFFKRLPNLKKINLADNPVPAKKQKKLSQKYPHIEFIFE</sequence>
<reference evidence="4" key="1">
    <citation type="journal article" date="2012" name="Stand. Genomic Sci.">
        <title>Permanent draft genome sequence of the gliding predator Saprospira grandis strain Sa g1 (= HR1).</title>
        <authorList>
            <person name="Mavromatis K."/>
            <person name="Chertkov O."/>
            <person name="Lapidus A."/>
            <person name="Nolan M."/>
            <person name="Lucas S."/>
            <person name="Tice H."/>
            <person name="Del Rio T.G."/>
            <person name="Cheng J.F."/>
            <person name="Han C."/>
            <person name="Tapia R."/>
            <person name="Bruce D."/>
            <person name="Goodwin L.A."/>
            <person name="Pitluck S."/>
            <person name="Huntemann M."/>
            <person name="Liolios K."/>
            <person name="Pagani I."/>
            <person name="Ivanova N."/>
            <person name="Mikhailova N."/>
            <person name="Pati A."/>
            <person name="Chen A."/>
            <person name="Palaniappan K."/>
            <person name="Land M."/>
            <person name="Brambilla E.M."/>
            <person name="Rohde M."/>
            <person name="Spring S."/>
            <person name="Goker M."/>
            <person name="Detter J.C."/>
            <person name="Bristow J."/>
            <person name="Eisen J.A."/>
            <person name="Markowitz V."/>
            <person name="Hugenholtz P."/>
            <person name="Kyrpides N.C."/>
            <person name="Klenk H.P."/>
            <person name="Woyke T."/>
        </authorList>
    </citation>
    <scope>NUCLEOTIDE SEQUENCE [LARGE SCALE GENOMIC DNA]</scope>
    <source>
        <strain evidence="4">DSM 2844</strain>
    </source>
</reference>
<dbReference type="Proteomes" id="UP000005113">
    <property type="component" value="Unassembled WGS sequence"/>
</dbReference>
<dbReference type="Pfam" id="PF13855">
    <property type="entry name" value="LRR_8"/>
    <property type="match status" value="1"/>
</dbReference>
<keyword evidence="2" id="KW-0472">Membrane</keyword>
<dbReference type="HOGENOM" id="CLU_425712_0_0_10"/>
<dbReference type="RefSeq" id="WP_002660255.1">
    <property type="nucleotide sequence ID" value="NZ_JH719942.1"/>
</dbReference>
<dbReference type="SUPFAM" id="SSF52058">
    <property type="entry name" value="L domain-like"/>
    <property type="match status" value="1"/>
</dbReference>
<feature type="transmembrane region" description="Helical" evidence="2">
    <location>
        <begin position="441"/>
        <end position="458"/>
    </location>
</feature>
<feature type="transmembrane region" description="Helical" evidence="2">
    <location>
        <begin position="419"/>
        <end position="435"/>
    </location>
</feature>
<feature type="transmembrane region" description="Helical" evidence="2">
    <location>
        <begin position="344"/>
        <end position="361"/>
    </location>
</feature>
<evidence type="ECO:0008006" key="5">
    <source>
        <dbReference type="Google" id="ProtNLM"/>
    </source>
</evidence>
<keyword evidence="2" id="KW-0812">Transmembrane</keyword>
<feature type="transmembrane region" description="Helical" evidence="2">
    <location>
        <begin position="496"/>
        <end position="518"/>
    </location>
</feature>
<evidence type="ECO:0000313" key="3">
    <source>
        <dbReference type="EMBL" id="EJF54521.1"/>
    </source>
</evidence>
<feature type="transmembrane region" description="Helical" evidence="2">
    <location>
        <begin position="470"/>
        <end position="490"/>
    </location>
</feature>
<dbReference type="OrthoDB" id="883741at2"/>
<protein>
    <recommendedName>
        <fullName evidence="5">Leucine Rich Repeat (LRR)-containing protein</fullName>
    </recommendedName>
</protein>
<evidence type="ECO:0000256" key="2">
    <source>
        <dbReference type="SAM" id="Phobius"/>
    </source>
</evidence>
<name>J0XZA6_9BACT</name>
<dbReference type="Gene3D" id="3.80.10.10">
    <property type="entry name" value="Ribonuclease Inhibitor"/>
    <property type="match status" value="1"/>
</dbReference>
<evidence type="ECO:0000256" key="1">
    <source>
        <dbReference type="SAM" id="Coils"/>
    </source>
</evidence>
<dbReference type="AlphaFoldDB" id="J0XZA6"/>
<feature type="transmembrane region" description="Helical" evidence="2">
    <location>
        <begin position="172"/>
        <end position="188"/>
    </location>
</feature>
<dbReference type="EMBL" id="JH719942">
    <property type="protein sequence ID" value="EJF54521.1"/>
    <property type="molecule type" value="Genomic_DNA"/>
</dbReference>
<gene>
    <name evidence="3" type="ORF">SapgrDRAFT_2867</name>
</gene>
<keyword evidence="1" id="KW-0175">Coiled coil</keyword>
<proteinExistence type="predicted"/>
<feature type="transmembrane region" description="Helical" evidence="2">
    <location>
        <begin position="12"/>
        <end position="33"/>
    </location>
</feature>
<accession>J0XZA6</accession>